<comment type="caution">
    <text evidence="2">The sequence shown here is derived from an EMBL/GenBank/DDBJ whole genome shotgun (WGS) entry which is preliminary data.</text>
</comment>
<accession>A0A077N444</accession>
<evidence type="ECO:0000259" key="1">
    <source>
        <dbReference type="Pfam" id="PF18352"/>
    </source>
</evidence>
<reference evidence="2" key="1">
    <citation type="submission" date="2013-07" db="EMBL/GenBank/DDBJ databases">
        <title>Sub-species coevolution in mutualistic symbiosis.</title>
        <authorList>
            <person name="Murfin K."/>
            <person name="Klassen J."/>
            <person name="Lee M."/>
            <person name="Forst S."/>
            <person name="Stock P."/>
            <person name="Goodrich-Blair H."/>
        </authorList>
    </citation>
    <scope>NUCLEOTIDE SEQUENCE [LARGE SCALE GENOMIC DNA]</scope>
    <source>
        <strain evidence="2">Puntauvense</strain>
    </source>
</reference>
<dbReference type="InterPro" id="IPR044033">
    <property type="entry name" value="GpV-like_apex"/>
</dbReference>
<dbReference type="EMBL" id="CBSW010000156">
    <property type="protein sequence ID" value="CDG96951.1"/>
    <property type="molecule type" value="Genomic_DNA"/>
</dbReference>
<dbReference type="Pfam" id="PF18946">
    <property type="entry name" value="Apex"/>
    <property type="match status" value="1"/>
</dbReference>
<dbReference type="RefSeq" id="WP_038217396.1">
    <property type="nucleotide sequence ID" value="NZ_CAWLWN010000204.1"/>
</dbReference>
<evidence type="ECO:0000313" key="2">
    <source>
        <dbReference type="EMBL" id="CDG96951.1"/>
    </source>
</evidence>
<dbReference type="Proteomes" id="UP000028511">
    <property type="component" value="Unassembled WGS sequence"/>
</dbReference>
<organism evidence="2 3">
    <name type="scientific">Xenorhabdus bovienii str. puntauvense</name>
    <dbReference type="NCBI Taxonomy" id="1398201"/>
    <lineage>
        <taxon>Bacteria</taxon>
        <taxon>Pseudomonadati</taxon>
        <taxon>Pseudomonadota</taxon>
        <taxon>Gammaproteobacteria</taxon>
        <taxon>Enterobacterales</taxon>
        <taxon>Morganellaceae</taxon>
        <taxon>Xenorhabdus</taxon>
    </lineage>
</organism>
<protein>
    <submittedName>
        <fullName evidence="2">Putative bacteriophage protein</fullName>
    </submittedName>
</protein>
<dbReference type="InterPro" id="IPR041599">
    <property type="entry name" value="Gp138_N"/>
</dbReference>
<sequence>MITHHERVNQPETPFLVMQAAISSGLYVALPCIIQSFNADAVTVIAQPAIRWKVTNSEGQTESVALPLLVDVPVIFPRGGGVTLTFPVKAGDECLVIFADRCIDYWWQSGGVQEPVDPRQHNLSDGFAIVGPQSQAKKISGISTSAAQLRTDDGAAYIELSPGGHNITVKTPGKLTATADGGTEITSPEIVLNGNVIINGNLSQGMGASGGMAMMNGPINVKNDVIAGGVSQMKHKHGGVETGGGTTGGPQ</sequence>
<gene>
    <name evidence="2" type="ORF">XBP1_2390003</name>
</gene>
<dbReference type="AlphaFoldDB" id="A0A077N444"/>
<dbReference type="HOGENOM" id="CLU_098186_0_0_6"/>
<dbReference type="Pfam" id="PF18352">
    <property type="entry name" value="Gp138_N"/>
    <property type="match status" value="1"/>
</dbReference>
<dbReference type="Gene3D" id="2.40.50.230">
    <property type="entry name" value="Gp5 N-terminal domain"/>
    <property type="match status" value="1"/>
</dbReference>
<feature type="domain" description="Phage protein Gp138 N-terminal" evidence="1">
    <location>
        <begin position="30"/>
        <end position="131"/>
    </location>
</feature>
<dbReference type="InterPro" id="IPR037026">
    <property type="entry name" value="Vgr_OB-fold_dom_sf"/>
</dbReference>
<proteinExistence type="predicted"/>
<evidence type="ECO:0000313" key="3">
    <source>
        <dbReference type="Proteomes" id="UP000028511"/>
    </source>
</evidence>
<name>A0A077N444_XENBV</name>